<organism evidence="1 2">
    <name type="scientific">Paenibacillus terrae</name>
    <dbReference type="NCBI Taxonomy" id="159743"/>
    <lineage>
        <taxon>Bacteria</taxon>
        <taxon>Bacillati</taxon>
        <taxon>Bacillota</taxon>
        <taxon>Bacilli</taxon>
        <taxon>Bacillales</taxon>
        <taxon>Paenibacillaceae</taxon>
        <taxon>Paenibacillus</taxon>
    </lineage>
</organism>
<accession>A0A0D7WVH4</accession>
<gene>
    <name evidence="1" type="ORF">QD47_25065</name>
</gene>
<evidence type="ECO:0000313" key="1">
    <source>
        <dbReference type="EMBL" id="KJD42984.1"/>
    </source>
</evidence>
<keyword evidence="2" id="KW-1185">Reference proteome</keyword>
<name>A0A0D7WVH4_9BACL</name>
<comment type="caution">
    <text evidence="1">The sequence shown here is derived from an EMBL/GenBank/DDBJ whole genome shotgun (WGS) entry which is preliminary data.</text>
</comment>
<protein>
    <submittedName>
        <fullName evidence="1">Uncharacterized protein</fullName>
    </submittedName>
</protein>
<feature type="non-terminal residue" evidence="1">
    <location>
        <position position="1"/>
    </location>
</feature>
<evidence type="ECO:0000313" key="2">
    <source>
        <dbReference type="Proteomes" id="UP000032534"/>
    </source>
</evidence>
<sequence length="100" mass="11765">TPISYNLAVGTEIFVVDFANKIIYSLVVQFSKIKHFFFFHLRVSFIPSATFIVYHVSLSCVNTFFQKCFSLYSITLEATRSNISYFYYIVQLFFQKNLLK</sequence>
<dbReference type="Proteomes" id="UP000032534">
    <property type="component" value="Unassembled WGS sequence"/>
</dbReference>
<dbReference type="EMBL" id="JTHP01000072">
    <property type="protein sequence ID" value="KJD42984.1"/>
    <property type="molecule type" value="Genomic_DNA"/>
</dbReference>
<dbReference type="AlphaFoldDB" id="A0A0D7WVH4"/>
<reference evidence="1 2" key="1">
    <citation type="submission" date="2014-11" db="EMBL/GenBank/DDBJ databases">
        <title>Draft Genome Sequences of Paenibacillus polymyxa NRRL B-30509 and Paenibacillus terrae NRRL B-30644, Strains from a Poultry Environment that Produce Tridecaptin A and Paenicidins.</title>
        <authorList>
            <person name="van Belkum M.J."/>
            <person name="Lohans C.T."/>
            <person name="Vederas J.C."/>
        </authorList>
    </citation>
    <scope>NUCLEOTIDE SEQUENCE [LARGE SCALE GENOMIC DNA]</scope>
    <source>
        <strain evidence="1 2">NRRL B-30644</strain>
    </source>
</reference>
<proteinExistence type="predicted"/>
<dbReference type="PATRIC" id="fig|159743.3.peg.5553"/>